<name>A0A085NMT4_9BILA</name>
<evidence type="ECO:0000256" key="11">
    <source>
        <dbReference type="ARBA" id="ARBA00049551"/>
    </source>
</evidence>
<dbReference type="InterPro" id="IPR001041">
    <property type="entry name" value="2Fe-2S_ferredoxin-type"/>
</dbReference>
<feature type="domain" description="2Fe-2S ferredoxin-type" evidence="13">
    <location>
        <begin position="37"/>
        <end position="115"/>
    </location>
</feature>
<dbReference type="PROSITE" id="PS51839">
    <property type="entry name" value="4FE4S_HC3"/>
    <property type="match status" value="1"/>
</dbReference>
<dbReference type="GO" id="GO:0046872">
    <property type="term" value="F:metal ion binding"/>
    <property type="evidence" value="ECO:0007669"/>
    <property type="project" value="UniProtKB-KW"/>
</dbReference>
<dbReference type="InterPro" id="IPR006963">
    <property type="entry name" value="Mopterin_OxRdtase_4Fe-4S_dom"/>
</dbReference>
<protein>
    <recommendedName>
        <fullName evidence="3">NADH-ubiquinone oxidoreductase 75 kDa subunit, mitochondrial</fullName>
    </recommendedName>
</protein>
<dbReference type="Pfam" id="PF22151">
    <property type="entry name" value="Fer4_NDSU1"/>
    <property type="match status" value="1"/>
</dbReference>
<evidence type="ECO:0000259" key="13">
    <source>
        <dbReference type="PROSITE" id="PS51085"/>
    </source>
</evidence>
<feature type="domain" description="4Fe-4S His(Cys)3-ligated-type" evidence="15">
    <location>
        <begin position="115"/>
        <end position="154"/>
    </location>
</feature>
<keyword evidence="6" id="KW-1278">Translocase</keyword>
<dbReference type="EMBL" id="KL367485">
    <property type="protein sequence ID" value="KFD70780.1"/>
    <property type="molecule type" value="Genomic_DNA"/>
</dbReference>
<evidence type="ECO:0000256" key="12">
    <source>
        <dbReference type="RuleBase" id="RU004523"/>
    </source>
</evidence>
<dbReference type="SUPFAM" id="SSF54862">
    <property type="entry name" value="4Fe-4S ferredoxins"/>
    <property type="match status" value="1"/>
</dbReference>
<dbReference type="InterPro" id="IPR010228">
    <property type="entry name" value="NADH_UbQ_OxRdtase_Gsu"/>
</dbReference>
<gene>
    <name evidence="16" type="ORF">M514_16902</name>
</gene>
<dbReference type="FunFam" id="3.10.20.740:FF:000001">
    <property type="entry name" value="NADH-quinone oxidoreductase subunit G"/>
    <property type="match status" value="1"/>
</dbReference>
<evidence type="ECO:0000259" key="15">
    <source>
        <dbReference type="PROSITE" id="PS51839"/>
    </source>
</evidence>
<dbReference type="GO" id="GO:0042773">
    <property type="term" value="P:ATP synthesis coupled electron transport"/>
    <property type="evidence" value="ECO:0007669"/>
    <property type="project" value="InterPro"/>
</dbReference>
<dbReference type="Pfam" id="PF09326">
    <property type="entry name" value="NADH_dhqG_C"/>
    <property type="match status" value="1"/>
</dbReference>
<dbReference type="PROSITE" id="PS00641">
    <property type="entry name" value="COMPLEX1_75K_1"/>
    <property type="match status" value="1"/>
</dbReference>
<evidence type="ECO:0000256" key="10">
    <source>
        <dbReference type="ARBA" id="ARBA00034078"/>
    </source>
</evidence>
<dbReference type="Gene3D" id="3.30.70.20">
    <property type="match status" value="1"/>
</dbReference>
<dbReference type="Gene3D" id="3.30.200.210">
    <property type="match status" value="1"/>
</dbReference>
<evidence type="ECO:0000259" key="14">
    <source>
        <dbReference type="PROSITE" id="PS51669"/>
    </source>
</evidence>
<dbReference type="GO" id="GO:0045271">
    <property type="term" value="C:respiratory chain complex I"/>
    <property type="evidence" value="ECO:0007669"/>
    <property type="project" value="UniProtKB-ARBA"/>
</dbReference>
<dbReference type="SMART" id="SM00929">
    <property type="entry name" value="NADH-G_4Fe-4S_3"/>
    <property type="match status" value="1"/>
</dbReference>
<dbReference type="PROSITE" id="PS51085">
    <property type="entry name" value="2FE2S_FER_2"/>
    <property type="match status" value="1"/>
</dbReference>
<dbReference type="PROSITE" id="PS00643">
    <property type="entry name" value="COMPLEX1_75K_3"/>
    <property type="match status" value="1"/>
</dbReference>
<comment type="catalytic activity">
    <reaction evidence="11">
        <text>a ubiquinone + NADH + 5 H(+)(in) = a ubiquinol + NAD(+) + 4 H(+)(out)</text>
        <dbReference type="Rhea" id="RHEA:29091"/>
        <dbReference type="Rhea" id="RHEA-COMP:9565"/>
        <dbReference type="Rhea" id="RHEA-COMP:9566"/>
        <dbReference type="ChEBI" id="CHEBI:15378"/>
        <dbReference type="ChEBI" id="CHEBI:16389"/>
        <dbReference type="ChEBI" id="CHEBI:17976"/>
        <dbReference type="ChEBI" id="CHEBI:57540"/>
        <dbReference type="ChEBI" id="CHEBI:57945"/>
        <dbReference type="EC" id="7.1.1.2"/>
    </reaction>
</comment>
<dbReference type="GO" id="GO:0008137">
    <property type="term" value="F:NADH dehydrogenase (ubiquinone) activity"/>
    <property type="evidence" value="ECO:0007669"/>
    <property type="project" value="UniProtKB-EC"/>
</dbReference>
<evidence type="ECO:0000256" key="8">
    <source>
        <dbReference type="ARBA" id="ARBA00023014"/>
    </source>
</evidence>
<dbReference type="CDD" id="cd00207">
    <property type="entry name" value="fer2"/>
    <property type="match status" value="1"/>
</dbReference>
<dbReference type="Gene3D" id="3.40.50.740">
    <property type="match status" value="1"/>
</dbReference>
<evidence type="ECO:0000256" key="5">
    <source>
        <dbReference type="ARBA" id="ARBA00022723"/>
    </source>
</evidence>
<organism evidence="16">
    <name type="scientific">Trichuris suis</name>
    <name type="common">pig whipworm</name>
    <dbReference type="NCBI Taxonomy" id="68888"/>
    <lineage>
        <taxon>Eukaryota</taxon>
        <taxon>Metazoa</taxon>
        <taxon>Ecdysozoa</taxon>
        <taxon>Nematoda</taxon>
        <taxon>Enoplea</taxon>
        <taxon>Dorylaimia</taxon>
        <taxon>Trichinellida</taxon>
        <taxon>Trichuridae</taxon>
        <taxon>Trichuris</taxon>
    </lineage>
</organism>
<dbReference type="InterPro" id="IPR050123">
    <property type="entry name" value="Prok_molybdopt-oxidoreductase"/>
</dbReference>
<dbReference type="PROSITE" id="PS51669">
    <property type="entry name" value="4FE4S_MOW_BIS_MGD"/>
    <property type="match status" value="1"/>
</dbReference>
<dbReference type="CDD" id="cd02773">
    <property type="entry name" value="MopB_Res-Cmplx1_Nad11"/>
    <property type="match status" value="1"/>
</dbReference>
<dbReference type="NCBIfam" id="TIGR01973">
    <property type="entry name" value="NuoG"/>
    <property type="match status" value="1"/>
</dbReference>
<keyword evidence="4" id="KW-0004">4Fe-4S</keyword>
<dbReference type="SUPFAM" id="SSF53706">
    <property type="entry name" value="Formate dehydrogenase/DMSO reductase, domains 1-3"/>
    <property type="match status" value="1"/>
</dbReference>
<proteinExistence type="inferred from homology"/>
<dbReference type="AlphaFoldDB" id="A0A085NMT4"/>
<comment type="similarity">
    <text evidence="2 12">Belongs to the complex I 75 kDa subunit family.</text>
</comment>
<keyword evidence="7" id="KW-0408">Iron</keyword>
<dbReference type="InterPro" id="IPR054351">
    <property type="entry name" value="NADH_UbQ_OxRdtase_ferredoxin"/>
</dbReference>
<evidence type="ECO:0000256" key="3">
    <source>
        <dbReference type="ARBA" id="ARBA00013888"/>
    </source>
</evidence>
<dbReference type="Pfam" id="PF10588">
    <property type="entry name" value="NADH-G_4Fe-4S_3"/>
    <property type="match status" value="1"/>
</dbReference>
<dbReference type="GO" id="GO:0051539">
    <property type="term" value="F:4 iron, 4 sulfur cluster binding"/>
    <property type="evidence" value="ECO:0007669"/>
    <property type="project" value="UniProtKB-KW"/>
</dbReference>
<evidence type="ECO:0000256" key="7">
    <source>
        <dbReference type="ARBA" id="ARBA00023004"/>
    </source>
</evidence>
<sequence>MLSARVRPTANAIRWTASQLHAIHNTSTRLTATNPSGKVEVYVNDVKLFADPHMTVLQACALVGVEIPRYCYHEKLSIAGNCRMCLVEVEKSIKPVASCAMPVWNGMKIKTNSPMAKKAREGVTEFLLANHPLDCPVCDQGGECDLQDQSMMFGSDRSRFMDVDFAGKRAVEDKDIGPVVKTIMTRCIHCTRCVRFANEIAGFQEFGTTGRGGSMQIGTYVPLFFASELSGNVIDLCPVGALTSKPYSFVARPWETRKTEAIDVMDAVGSNIIISHRTGELMRIIPRVNEEINEEWISDKTRFAYDGLKRQRLVSPMIRNQEGRLQLCNWEQALFFCNQKFKNVQPENMAAIVGSFVDAEAMVCLKDFMNRLGCETLCTEEYFPSSATGIDFRANYVMNDSIAGIEKSDFILLVGANPRFEAPVLNARIRKSWIYHDLEIGMIGTPVDLTYDYTHFGDSPEILRKMSERKHEVYARLEKAKKPMIIVSTSLFQRPDADSLYACLSRVASMLTTKESDWKILNILHRKASQVAALDIGYMPGIRAVEKQSNKLLYLLGADHCNFKRGISIPKDCFVIYQGHHGDAGAELCDLLLPGCAYTEKWATYVNTEGRAQQSFAAITPPGIAREDWRIIRAISEAVGPPLPYDSIEDVRARMNEIAPHLTRYGSRERTMFLGESACYFSRMINSQAALMDKIETTPKVLSDFYIGDVITKASVTMAKCTQAALAYENRLPKVSS</sequence>
<dbReference type="FunFam" id="3.30.200.210:FF:000002">
    <property type="entry name" value="NADH-ubiquinone oxidoreductase 75 kDa subunit"/>
    <property type="match status" value="1"/>
</dbReference>
<dbReference type="GO" id="GO:0005743">
    <property type="term" value="C:mitochondrial inner membrane"/>
    <property type="evidence" value="ECO:0007669"/>
    <property type="project" value="UniProtKB-ARBA"/>
</dbReference>
<reference evidence="16" key="1">
    <citation type="journal article" date="2014" name="Nat. Genet.">
        <title>Genome and transcriptome of the porcine whipworm Trichuris suis.</title>
        <authorList>
            <person name="Jex A.R."/>
            <person name="Nejsum P."/>
            <person name="Schwarz E.M."/>
            <person name="Hu L."/>
            <person name="Young N.D."/>
            <person name="Hall R.S."/>
            <person name="Korhonen P.K."/>
            <person name="Liao S."/>
            <person name="Thamsborg S."/>
            <person name="Xia J."/>
            <person name="Xu P."/>
            <person name="Wang S."/>
            <person name="Scheerlinck J.P."/>
            <person name="Hofmann A."/>
            <person name="Sternberg P.W."/>
            <person name="Wang J."/>
            <person name="Gasser R.B."/>
        </authorList>
    </citation>
    <scope>NUCLEOTIDE SEQUENCE [LARGE SCALE GENOMIC DNA]</scope>
    <source>
        <strain evidence="16">DCEP-RM93F</strain>
    </source>
</reference>
<keyword evidence="9" id="KW-0520">NAD</keyword>
<dbReference type="OrthoDB" id="10249365at2759"/>
<evidence type="ECO:0000256" key="9">
    <source>
        <dbReference type="ARBA" id="ARBA00023027"/>
    </source>
</evidence>
<dbReference type="Pfam" id="PF22117">
    <property type="entry name" value="Fer4_Nqo3"/>
    <property type="match status" value="1"/>
</dbReference>
<feature type="domain" description="4Fe-4S Mo/W bis-MGD-type" evidence="14">
    <location>
        <begin position="256"/>
        <end position="312"/>
    </location>
</feature>
<keyword evidence="8" id="KW-0411">Iron-sulfur</keyword>
<dbReference type="PROSITE" id="PS00642">
    <property type="entry name" value="COMPLEX1_75K_2"/>
    <property type="match status" value="1"/>
</dbReference>
<comment type="cofactor">
    <cofactor evidence="10">
        <name>[2Fe-2S] cluster</name>
        <dbReference type="ChEBI" id="CHEBI:190135"/>
    </cofactor>
</comment>
<dbReference type="InterPro" id="IPR006656">
    <property type="entry name" value="Mopterin_OxRdtase"/>
</dbReference>
<dbReference type="SUPFAM" id="SSF54292">
    <property type="entry name" value="2Fe-2S ferredoxin-like"/>
    <property type="match status" value="1"/>
</dbReference>
<dbReference type="InterPro" id="IPR019574">
    <property type="entry name" value="NADH_UbQ_OxRdtase_Gsu_4Fe4S-bd"/>
</dbReference>
<dbReference type="Pfam" id="PF13510">
    <property type="entry name" value="Fer2_4"/>
    <property type="match status" value="1"/>
</dbReference>
<dbReference type="InterPro" id="IPR015405">
    <property type="entry name" value="NDUFS1-like_C"/>
</dbReference>
<dbReference type="Proteomes" id="UP000030758">
    <property type="component" value="Unassembled WGS sequence"/>
</dbReference>
<keyword evidence="5" id="KW-0479">Metal-binding</keyword>
<dbReference type="Gene3D" id="3.10.20.740">
    <property type="match status" value="1"/>
</dbReference>
<evidence type="ECO:0000256" key="6">
    <source>
        <dbReference type="ARBA" id="ARBA00022967"/>
    </source>
</evidence>
<dbReference type="GO" id="GO:0016651">
    <property type="term" value="F:oxidoreductase activity, acting on NAD(P)H"/>
    <property type="evidence" value="ECO:0007669"/>
    <property type="project" value="InterPro"/>
</dbReference>
<dbReference type="InterPro" id="IPR036010">
    <property type="entry name" value="2Fe-2S_ferredoxin-like_sf"/>
</dbReference>
<evidence type="ECO:0000256" key="2">
    <source>
        <dbReference type="ARBA" id="ARBA00005404"/>
    </source>
</evidence>
<accession>A0A085NMT4</accession>
<dbReference type="PANTHER" id="PTHR43105:SF13">
    <property type="entry name" value="NADH-UBIQUINONE OXIDOREDUCTASE 75 KDA SUBUNIT, MITOCHONDRIAL"/>
    <property type="match status" value="1"/>
</dbReference>
<evidence type="ECO:0000256" key="1">
    <source>
        <dbReference type="ARBA" id="ARBA00001966"/>
    </source>
</evidence>
<dbReference type="InterPro" id="IPR000283">
    <property type="entry name" value="NADH_UbQ_OxRdtase_75kDa_su_CS"/>
</dbReference>
<comment type="cofactor">
    <cofactor evidence="1">
        <name>[4Fe-4S] cluster</name>
        <dbReference type="ChEBI" id="CHEBI:49883"/>
    </cofactor>
</comment>
<evidence type="ECO:0000256" key="4">
    <source>
        <dbReference type="ARBA" id="ARBA00022485"/>
    </source>
</evidence>
<dbReference type="Pfam" id="PF00384">
    <property type="entry name" value="Molybdopterin"/>
    <property type="match status" value="1"/>
</dbReference>
<dbReference type="PANTHER" id="PTHR43105">
    <property type="entry name" value="RESPIRATORY NITRATE REDUCTASE"/>
    <property type="match status" value="1"/>
</dbReference>
<evidence type="ECO:0000313" key="16">
    <source>
        <dbReference type="EMBL" id="KFD70780.1"/>
    </source>
</evidence>
<dbReference type="FunFam" id="3.30.70.20:FF:000002">
    <property type="entry name" value="NADH-ubiquinone oxidoreductase 75 kDa subunit"/>
    <property type="match status" value="1"/>
</dbReference>